<organism evidence="2 3">
    <name type="scientific">Collinsella aerofaciens (strain ATCC 25986 / DSM 3979 / JCM 10188 / KCTC 3647 / NCTC 11838 / VPI 1003)</name>
    <dbReference type="NCBI Taxonomy" id="411903"/>
    <lineage>
        <taxon>Bacteria</taxon>
        <taxon>Bacillati</taxon>
        <taxon>Actinomycetota</taxon>
        <taxon>Coriobacteriia</taxon>
        <taxon>Coriobacteriales</taxon>
        <taxon>Coriobacteriaceae</taxon>
        <taxon>Collinsella</taxon>
    </lineage>
</organism>
<sequence length="78" mass="8929">MRCALFQGLISITKDAFRSTENFKKVFEHSLGSINRHVRGISRQQEVFHSEPHGQTHLASSPRQPPVDEWPPSFPEES</sequence>
<evidence type="ECO:0000313" key="3">
    <source>
        <dbReference type="Proteomes" id="UP000002979"/>
    </source>
</evidence>
<dbReference type="EMBL" id="AAVN02000004">
    <property type="protein sequence ID" value="EBA39558.1"/>
    <property type="molecule type" value="Genomic_DNA"/>
</dbReference>
<name>A4E9P0_COLAA</name>
<dbReference type="Proteomes" id="UP000002979">
    <property type="component" value="Unassembled WGS sequence"/>
</dbReference>
<reference evidence="2 3" key="1">
    <citation type="submission" date="2007-01" db="EMBL/GenBank/DDBJ databases">
        <title>Draft genome sequence of Collinsella aerofaciens (ATCC 25986).</title>
        <authorList>
            <person name="Sudarsanam P."/>
            <person name="Ley R."/>
            <person name="Guruge J."/>
            <person name="Turnbaugh P.J."/>
            <person name="Mahowald M."/>
            <person name="Liep D."/>
            <person name="Gordon J."/>
        </authorList>
    </citation>
    <scope>NUCLEOTIDE SEQUENCE [LARGE SCALE GENOMIC DNA]</scope>
    <source>
        <strain evidence="3">ATCC 25986 / DSM 3979 / JCM 10188 / KCTC 3647 / NCTC 11838 / VPI 1003</strain>
    </source>
</reference>
<feature type="region of interest" description="Disordered" evidence="1">
    <location>
        <begin position="46"/>
        <end position="78"/>
    </location>
</feature>
<dbReference type="AlphaFoldDB" id="A4E9P0"/>
<evidence type="ECO:0000313" key="2">
    <source>
        <dbReference type="EMBL" id="EBA39558.1"/>
    </source>
</evidence>
<proteinExistence type="predicted"/>
<evidence type="ECO:0000256" key="1">
    <source>
        <dbReference type="SAM" id="MobiDB-lite"/>
    </source>
</evidence>
<accession>A4E9P0</accession>
<protein>
    <submittedName>
        <fullName evidence="2">Uncharacterized protein</fullName>
    </submittedName>
</protein>
<gene>
    <name evidence="2" type="ORF">COLAER_01143</name>
</gene>
<feature type="compositionally biased region" description="Pro residues" evidence="1">
    <location>
        <begin position="63"/>
        <end position="78"/>
    </location>
</feature>
<comment type="caution">
    <text evidence="2">The sequence shown here is derived from an EMBL/GenBank/DDBJ whole genome shotgun (WGS) entry which is preliminary data.</text>
</comment>
<reference evidence="2 3" key="2">
    <citation type="submission" date="2007-04" db="EMBL/GenBank/DDBJ databases">
        <authorList>
            <person name="Fulton L."/>
            <person name="Clifton S."/>
            <person name="Fulton B."/>
            <person name="Xu J."/>
            <person name="Minx P."/>
            <person name="Mardis E.R."/>
            <person name="Wilson R.K."/>
        </authorList>
    </citation>
    <scope>NUCLEOTIDE SEQUENCE [LARGE SCALE GENOMIC DNA]</scope>
    <source>
        <strain evidence="3">ATCC 25986 / DSM 3979 / JCM 10188 / KCTC 3647 / NCTC 11838 / VPI 1003</strain>
    </source>
</reference>